<keyword evidence="3" id="KW-1185">Reference proteome</keyword>
<gene>
    <name evidence="2" type="ORF">H1R20_g5556</name>
</gene>
<feature type="compositionally biased region" description="Basic and acidic residues" evidence="1">
    <location>
        <begin position="1"/>
        <end position="10"/>
    </location>
</feature>
<sequence length="439" mass="49731">MPAKKAGREESEQEEWEDEEDEEEEDEGDEEENEGDEEEDEEEEEGEQAGREDADMGVQEDVLAQLLTHGAPLDDLGIEFSDTEGLECLLNRLGDSDASSKPRPWDCIKSLSLSFENDCQVGEPNVLKSLLLRLPKTITSFELHLPDSYTLPIDEPMFLQPMLQFPQIFAEKLTAFSISCDWGVQHMFGLLEHCANLEVLTLDFISMDDQWTAEQYIEAVSHLPQVKLPNLHTLRLRQSPPEIISALGTLQAPVLVNLDFEFADEGGIGLGDDLLTFLTTESNCAPLNSLRLTGVKLDAYEFCETLDELPALTRLVLDGISFDEDDLLQSLDERCKPFDFSHNGSAALRRPPFLPNLEVLELIGFVGEKNFHHLVGFISSREQLFRKWFGSDGRLKALTVAYDKDSSPLDLDSRERRDLKRRCMFLNVFPWSASLNMWH</sequence>
<proteinExistence type="predicted"/>
<dbReference type="Gene3D" id="3.80.10.10">
    <property type="entry name" value="Ribonuclease Inhibitor"/>
    <property type="match status" value="1"/>
</dbReference>
<dbReference type="OrthoDB" id="10516257at2759"/>
<reference evidence="2" key="1">
    <citation type="submission" date="2022-06" db="EMBL/GenBank/DDBJ databases">
        <title>Genome Sequence of Candolleomyces eurysporus.</title>
        <authorList>
            <person name="Buettner E."/>
        </authorList>
    </citation>
    <scope>NUCLEOTIDE SEQUENCE</scope>
    <source>
        <strain evidence="2">VTCC 930004</strain>
    </source>
</reference>
<evidence type="ECO:0000256" key="1">
    <source>
        <dbReference type="SAM" id="MobiDB-lite"/>
    </source>
</evidence>
<protein>
    <recommendedName>
        <fullName evidence="4">RNI-like protein</fullName>
    </recommendedName>
</protein>
<feature type="compositionally biased region" description="Acidic residues" evidence="1">
    <location>
        <begin position="11"/>
        <end position="47"/>
    </location>
</feature>
<evidence type="ECO:0000313" key="3">
    <source>
        <dbReference type="Proteomes" id="UP001140091"/>
    </source>
</evidence>
<evidence type="ECO:0000313" key="2">
    <source>
        <dbReference type="EMBL" id="KAJ2931473.1"/>
    </source>
</evidence>
<evidence type="ECO:0008006" key="4">
    <source>
        <dbReference type="Google" id="ProtNLM"/>
    </source>
</evidence>
<dbReference type="InterPro" id="IPR032675">
    <property type="entry name" value="LRR_dom_sf"/>
</dbReference>
<dbReference type="Proteomes" id="UP001140091">
    <property type="component" value="Unassembled WGS sequence"/>
</dbReference>
<feature type="region of interest" description="Disordered" evidence="1">
    <location>
        <begin position="1"/>
        <end position="55"/>
    </location>
</feature>
<dbReference type="AlphaFoldDB" id="A0A9W8JIL1"/>
<name>A0A9W8JIL1_9AGAR</name>
<dbReference type="SUPFAM" id="SSF52047">
    <property type="entry name" value="RNI-like"/>
    <property type="match status" value="1"/>
</dbReference>
<accession>A0A9W8JIL1</accession>
<organism evidence="2 3">
    <name type="scientific">Candolleomyces eurysporus</name>
    <dbReference type="NCBI Taxonomy" id="2828524"/>
    <lineage>
        <taxon>Eukaryota</taxon>
        <taxon>Fungi</taxon>
        <taxon>Dikarya</taxon>
        <taxon>Basidiomycota</taxon>
        <taxon>Agaricomycotina</taxon>
        <taxon>Agaricomycetes</taxon>
        <taxon>Agaricomycetidae</taxon>
        <taxon>Agaricales</taxon>
        <taxon>Agaricineae</taxon>
        <taxon>Psathyrellaceae</taxon>
        <taxon>Candolleomyces</taxon>
    </lineage>
</organism>
<comment type="caution">
    <text evidence="2">The sequence shown here is derived from an EMBL/GenBank/DDBJ whole genome shotgun (WGS) entry which is preliminary data.</text>
</comment>
<feature type="non-terminal residue" evidence="2">
    <location>
        <position position="439"/>
    </location>
</feature>
<dbReference type="EMBL" id="JANBPK010000807">
    <property type="protein sequence ID" value="KAJ2931473.1"/>
    <property type="molecule type" value="Genomic_DNA"/>
</dbReference>